<dbReference type="PROSITE" id="PS51125">
    <property type="entry name" value="NHL"/>
    <property type="match status" value="2"/>
</dbReference>
<organism evidence="3 4">
    <name type="scientific">Branchiostoma belcheri</name>
    <name type="common">Amphioxus</name>
    <dbReference type="NCBI Taxonomy" id="7741"/>
    <lineage>
        <taxon>Eukaryota</taxon>
        <taxon>Metazoa</taxon>
        <taxon>Chordata</taxon>
        <taxon>Cephalochordata</taxon>
        <taxon>Leptocardii</taxon>
        <taxon>Amphioxiformes</taxon>
        <taxon>Branchiostomatidae</taxon>
        <taxon>Branchiostoma</taxon>
    </lineage>
</organism>
<reference evidence="4" key="1">
    <citation type="submission" date="2025-08" db="UniProtKB">
        <authorList>
            <consortium name="RefSeq"/>
        </authorList>
    </citation>
    <scope>IDENTIFICATION</scope>
    <source>
        <tissue evidence="4">Gonad</tissue>
    </source>
</reference>
<protein>
    <submittedName>
        <fullName evidence="4">Tripartite motif-containing protein 2-like</fullName>
    </submittedName>
</protein>
<dbReference type="GO" id="GO:0061630">
    <property type="term" value="F:ubiquitin protein ligase activity"/>
    <property type="evidence" value="ECO:0007669"/>
    <property type="project" value="TreeGrafter"/>
</dbReference>
<dbReference type="Gene3D" id="2.120.10.30">
    <property type="entry name" value="TolB, C-terminal domain"/>
    <property type="match status" value="1"/>
</dbReference>
<dbReference type="GO" id="GO:0043161">
    <property type="term" value="P:proteasome-mediated ubiquitin-dependent protein catabolic process"/>
    <property type="evidence" value="ECO:0007669"/>
    <property type="project" value="TreeGrafter"/>
</dbReference>
<evidence type="ECO:0000313" key="4">
    <source>
        <dbReference type="RefSeq" id="XP_019622344.1"/>
    </source>
</evidence>
<proteinExistence type="predicted"/>
<dbReference type="SUPFAM" id="SSF101898">
    <property type="entry name" value="NHL repeat"/>
    <property type="match status" value="1"/>
</dbReference>
<dbReference type="RefSeq" id="XP_019622344.1">
    <property type="nucleotide sequence ID" value="XM_019766785.1"/>
</dbReference>
<feature type="repeat" description="NHL" evidence="2">
    <location>
        <begin position="54"/>
        <end position="83"/>
    </location>
</feature>
<dbReference type="CDD" id="cd05819">
    <property type="entry name" value="NHL"/>
    <property type="match status" value="1"/>
</dbReference>
<dbReference type="InterPro" id="IPR050952">
    <property type="entry name" value="TRIM-NHL_E3_ligases"/>
</dbReference>
<name>A0A6P4YKW2_BRABE</name>
<dbReference type="KEGG" id="bbel:109468542"/>
<dbReference type="FunFam" id="2.120.10.30:FF:000064">
    <property type="entry name" value="Uncharacterized protein"/>
    <property type="match status" value="1"/>
</dbReference>
<keyword evidence="1" id="KW-0677">Repeat</keyword>
<gene>
    <name evidence="4" type="primary">LOC109468542</name>
</gene>
<dbReference type="PANTHER" id="PTHR24104">
    <property type="entry name" value="E3 UBIQUITIN-PROTEIN LIGASE NHLRC1-RELATED"/>
    <property type="match status" value="1"/>
</dbReference>
<accession>A0A6P4YKW2</accession>
<dbReference type="AlphaFoldDB" id="A0A6P4YKW2"/>
<evidence type="ECO:0000313" key="3">
    <source>
        <dbReference type="Proteomes" id="UP000515135"/>
    </source>
</evidence>
<dbReference type="Proteomes" id="UP000515135">
    <property type="component" value="Unplaced"/>
</dbReference>
<evidence type="ECO:0000256" key="1">
    <source>
        <dbReference type="ARBA" id="ARBA00022737"/>
    </source>
</evidence>
<dbReference type="GeneID" id="109468542"/>
<dbReference type="InterPro" id="IPR001258">
    <property type="entry name" value="NHL_repeat"/>
</dbReference>
<dbReference type="Pfam" id="PF01436">
    <property type="entry name" value="NHL"/>
    <property type="match status" value="1"/>
</dbReference>
<evidence type="ECO:0000256" key="2">
    <source>
        <dbReference type="PROSITE-ProRule" id="PRU00504"/>
    </source>
</evidence>
<dbReference type="OrthoDB" id="545675at2759"/>
<feature type="repeat" description="NHL" evidence="2">
    <location>
        <begin position="84"/>
        <end position="125"/>
    </location>
</feature>
<dbReference type="GO" id="GO:0000209">
    <property type="term" value="P:protein polyubiquitination"/>
    <property type="evidence" value="ECO:0007669"/>
    <property type="project" value="TreeGrafter"/>
</dbReference>
<keyword evidence="3" id="KW-1185">Reference proteome</keyword>
<sequence length="182" mass="20496">MLEYRKDRKVKVVRQADKIKTLVLIRGKGDIPTGVLVYSPDGRLVKTVRQQGMNYPQYITVDREGRILVTDKESRSVYVFNEDGEFLFQFGRERLKDPRGICTDSSGNIIVADHGNARVEMFDRLGTFLRHIAIYIRPQAVAISPQGHLVVADDVGNELTIFLCEKSCQLAPVQVSLLLTCG</sequence>
<dbReference type="PANTHER" id="PTHR24104:SF50">
    <property type="entry name" value="SMP-30_GLUCONOLACTONASE_LRE-LIKE REGION DOMAIN-CONTAINING PROTEIN"/>
    <property type="match status" value="1"/>
</dbReference>
<dbReference type="InterPro" id="IPR011042">
    <property type="entry name" value="6-blade_b-propeller_TolB-like"/>
</dbReference>